<feature type="domain" description="HD-GYP" evidence="2">
    <location>
        <begin position="149"/>
        <end position="343"/>
    </location>
</feature>
<keyword evidence="3" id="KW-0378">Hydrolase</keyword>
<evidence type="ECO:0000313" key="3">
    <source>
        <dbReference type="EMBL" id="KHT65373.1"/>
    </source>
</evidence>
<evidence type="ECO:0000259" key="2">
    <source>
        <dbReference type="PROSITE" id="PS51832"/>
    </source>
</evidence>
<dbReference type="PROSITE" id="PS51832">
    <property type="entry name" value="HD_GYP"/>
    <property type="match status" value="1"/>
</dbReference>
<dbReference type="PANTHER" id="PTHR43155:SF2">
    <property type="entry name" value="CYCLIC DI-GMP PHOSPHODIESTERASE PA4108"/>
    <property type="match status" value="1"/>
</dbReference>
<proteinExistence type="predicted"/>
<dbReference type="SMART" id="SM00471">
    <property type="entry name" value="HDc"/>
    <property type="match status" value="1"/>
</dbReference>
<dbReference type="AlphaFoldDB" id="A0A0B9G9H1"/>
<dbReference type="Pfam" id="PF11871">
    <property type="entry name" value="DUF3391"/>
    <property type="match status" value="1"/>
</dbReference>
<protein>
    <submittedName>
        <fullName evidence="3">HD family phosphohydrolase</fullName>
    </submittedName>
</protein>
<dbReference type="Gene3D" id="1.10.3210.10">
    <property type="entry name" value="Hypothetical protein af1432"/>
    <property type="match status" value="1"/>
</dbReference>
<evidence type="ECO:0000313" key="4">
    <source>
        <dbReference type="Proteomes" id="UP000031278"/>
    </source>
</evidence>
<dbReference type="InterPro" id="IPR003607">
    <property type="entry name" value="HD/PDEase_dom"/>
</dbReference>
<dbReference type="RefSeq" id="WP_039457038.1">
    <property type="nucleotide sequence ID" value="NZ_JWLZ01000013.1"/>
</dbReference>
<dbReference type="Pfam" id="PF13487">
    <property type="entry name" value="HD_5"/>
    <property type="match status" value="1"/>
</dbReference>
<feature type="coiled-coil region" evidence="1">
    <location>
        <begin position="92"/>
        <end position="119"/>
    </location>
</feature>
<keyword evidence="1" id="KW-0175">Coiled coil</keyword>
<dbReference type="GO" id="GO:0008081">
    <property type="term" value="F:phosphoric diester hydrolase activity"/>
    <property type="evidence" value="ECO:0007669"/>
    <property type="project" value="UniProtKB-ARBA"/>
</dbReference>
<dbReference type="InterPro" id="IPR037522">
    <property type="entry name" value="HD_GYP_dom"/>
</dbReference>
<dbReference type="SUPFAM" id="SSF109604">
    <property type="entry name" value="HD-domain/PDEase-like"/>
    <property type="match status" value="1"/>
</dbReference>
<comment type="caution">
    <text evidence="3">The sequence shown here is derived from an EMBL/GenBank/DDBJ whole genome shotgun (WGS) entry which is preliminary data.</text>
</comment>
<dbReference type="PANTHER" id="PTHR43155">
    <property type="entry name" value="CYCLIC DI-GMP PHOSPHODIESTERASE PA4108-RELATED"/>
    <property type="match status" value="1"/>
</dbReference>
<accession>A0A0B9G9H1</accession>
<dbReference type="EMBL" id="JWLZ01000013">
    <property type="protein sequence ID" value="KHT65373.1"/>
    <property type="molecule type" value="Genomic_DNA"/>
</dbReference>
<sequence length="418" mass="47378">MASIKLSVERLTEGLYIKLPVQWTDHPFLLNHFKIKDSQQIRLIKNLGIKHVFLLPEKSDTQPLAPDNTLEAISEHESRFLDLQAEKLWQEKQGRIEKLKNYKRKLQRCEKNFTRSVAQLRAIVGKIKSRPVTAVKEAESLVEEMVDALLETDNVALHLMNEGSDNEDIYSHSLNVAIMSMMLARSSGMTGQDIKTIAIGALFHDMGKLKVPTAITRKTTPLTEPEENYLKLHPKYSVDLANLSDSFSEQAKPILYQHHELLDGSGYPNRLTAVQIDPKAQLVAVVNAYDNLCHPQNPAKARIPYSALSYLFKHKKEQYNNDYLALLIRLLGVYPPGSVVQLSNQQLGLVISVNSESLLTPNILLYDPTVPSNEAPIIDLEESHLRIEQVIHPSKLPDKVHDYLNPRSRISLYFDPDD</sequence>
<dbReference type="InterPro" id="IPR021812">
    <property type="entry name" value="DUF3391"/>
</dbReference>
<organism evidence="3 4">
    <name type="scientific">Photobacterium gaetbulicola</name>
    <dbReference type="NCBI Taxonomy" id="1295392"/>
    <lineage>
        <taxon>Bacteria</taxon>
        <taxon>Pseudomonadati</taxon>
        <taxon>Pseudomonadota</taxon>
        <taxon>Gammaproteobacteria</taxon>
        <taxon>Vibrionales</taxon>
        <taxon>Vibrionaceae</taxon>
        <taxon>Photobacterium</taxon>
    </lineage>
</organism>
<dbReference type="CDD" id="cd00077">
    <property type="entry name" value="HDc"/>
    <property type="match status" value="1"/>
</dbReference>
<evidence type="ECO:0000256" key="1">
    <source>
        <dbReference type="SAM" id="Coils"/>
    </source>
</evidence>
<gene>
    <name evidence="3" type="ORF">RJ45_01630</name>
</gene>
<reference evidence="3 4" key="1">
    <citation type="submission" date="2014-12" db="EMBL/GenBank/DDBJ databases">
        <title>Genome sequencing of Photobacterium gaetbulicola AD005a.</title>
        <authorList>
            <person name="Adrian T.G.S."/>
            <person name="Chan K.G."/>
        </authorList>
    </citation>
    <scope>NUCLEOTIDE SEQUENCE [LARGE SCALE GENOMIC DNA]</scope>
    <source>
        <strain evidence="3 4">AD005a</strain>
    </source>
</reference>
<name>A0A0B9G9H1_9GAMM</name>
<dbReference type="Proteomes" id="UP000031278">
    <property type="component" value="Unassembled WGS sequence"/>
</dbReference>